<organism evidence="1 2">
    <name type="scientific">Amanita thiersii Skay4041</name>
    <dbReference type="NCBI Taxonomy" id="703135"/>
    <lineage>
        <taxon>Eukaryota</taxon>
        <taxon>Fungi</taxon>
        <taxon>Dikarya</taxon>
        <taxon>Basidiomycota</taxon>
        <taxon>Agaricomycotina</taxon>
        <taxon>Agaricomycetes</taxon>
        <taxon>Agaricomycetidae</taxon>
        <taxon>Agaricales</taxon>
        <taxon>Pluteineae</taxon>
        <taxon>Amanitaceae</taxon>
        <taxon>Amanita</taxon>
    </lineage>
</organism>
<dbReference type="EMBL" id="KZ302376">
    <property type="protein sequence ID" value="PFH45462.1"/>
    <property type="molecule type" value="Genomic_DNA"/>
</dbReference>
<evidence type="ECO:0000313" key="2">
    <source>
        <dbReference type="Proteomes" id="UP000242287"/>
    </source>
</evidence>
<accession>A0A2A9NCN0</accession>
<gene>
    <name evidence="1" type="ORF">AMATHDRAFT_9197</name>
</gene>
<protein>
    <submittedName>
        <fullName evidence="1">Uncharacterized protein</fullName>
    </submittedName>
</protein>
<evidence type="ECO:0000313" key="1">
    <source>
        <dbReference type="EMBL" id="PFH45462.1"/>
    </source>
</evidence>
<dbReference type="AlphaFoldDB" id="A0A2A9NCN0"/>
<dbReference type="Proteomes" id="UP000242287">
    <property type="component" value="Unassembled WGS sequence"/>
</dbReference>
<proteinExistence type="predicted"/>
<sequence>MDRFEDLFRICQKIWSVPGSQFETLSKKSLVSTEDTEEAYFLLKRGLNDSVIQAAFGGFNVIPTTYTLLVKELKTLTTNYEEGTIWGGSVRPMEMEQYPIQGATIVANLATSVENAKIQKWIKEHASIVRRRTTWQRTAEEEMG</sequence>
<keyword evidence="2" id="KW-1185">Reference proteome</keyword>
<name>A0A2A9NCN0_9AGAR</name>
<reference evidence="1 2" key="1">
    <citation type="submission" date="2014-02" db="EMBL/GenBank/DDBJ databases">
        <title>Transposable element dynamics among asymbiotic and ectomycorrhizal Amanita fungi.</title>
        <authorList>
            <consortium name="DOE Joint Genome Institute"/>
            <person name="Hess J."/>
            <person name="Skrede I."/>
            <person name="Wolfe B."/>
            <person name="LaButti K."/>
            <person name="Ohm R.A."/>
            <person name="Grigoriev I.V."/>
            <person name="Pringle A."/>
        </authorList>
    </citation>
    <scope>NUCLEOTIDE SEQUENCE [LARGE SCALE GENOMIC DNA]</scope>
    <source>
        <strain evidence="1 2">SKay4041</strain>
    </source>
</reference>